<reference evidence="1" key="1">
    <citation type="journal article" date="2014" name="Front. Microbiol.">
        <title>High frequency of phylogenetically diverse reductive dehalogenase-homologous genes in deep subseafloor sedimentary metagenomes.</title>
        <authorList>
            <person name="Kawai M."/>
            <person name="Futagami T."/>
            <person name="Toyoda A."/>
            <person name="Takaki Y."/>
            <person name="Nishi S."/>
            <person name="Hori S."/>
            <person name="Arai W."/>
            <person name="Tsubouchi T."/>
            <person name="Morono Y."/>
            <person name="Uchiyama I."/>
            <person name="Ito T."/>
            <person name="Fujiyama A."/>
            <person name="Inagaki F."/>
            <person name="Takami H."/>
        </authorList>
    </citation>
    <scope>NUCLEOTIDE SEQUENCE</scope>
    <source>
        <strain evidence="1">Expedition CK06-06</strain>
    </source>
</reference>
<accession>X0WRG8</accession>
<feature type="non-terminal residue" evidence="1">
    <location>
        <position position="1"/>
    </location>
</feature>
<dbReference type="Pfam" id="PF13148">
    <property type="entry name" value="DUF3987"/>
    <property type="match status" value="1"/>
</dbReference>
<dbReference type="EMBL" id="BARS01048134">
    <property type="protein sequence ID" value="GAG33260.1"/>
    <property type="molecule type" value="Genomic_DNA"/>
</dbReference>
<organism evidence="1">
    <name type="scientific">marine sediment metagenome</name>
    <dbReference type="NCBI Taxonomy" id="412755"/>
    <lineage>
        <taxon>unclassified sequences</taxon>
        <taxon>metagenomes</taxon>
        <taxon>ecological metagenomes</taxon>
    </lineage>
</organism>
<comment type="caution">
    <text evidence="1">The sequence shown here is derived from an EMBL/GenBank/DDBJ whole genome shotgun (WGS) entry which is preliminary data.</text>
</comment>
<name>X0WRG8_9ZZZZ</name>
<dbReference type="AlphaFoldDB" id="X0WRG8"/>
<dbReference type="InterPro" id="IPR025048">
    <property type="entry name" value="DUF3987"/>
</dbReference>
<evidence type="ECO:0008006" key="2">
    <source>
        <dbReference type="Google" id="ProtNLM"/>
    </source>
</evidence>
<gene>
    <name evidence="1" type="ORF">S01H1_72203</name>
</gene>
<feature type="non-terminal residue" evidence="1">
    <location>
        <position position="244"/>
    </location>
</feature>
<evidence type="ECO:0000313" key="1">
    <source>
        <dbReference type="EMBL" id="GAG33260.1"/>
    </source>
</evidence>
<protein>
    <recommendedName>
        <fullName evidence="2">DUF3987 domain-containing protein</fullName>
    </recommendedName>
</protein>
<sequence length="244" mass="27264">WQKVGEEKRKNKDWLKSYLQLTKEQESPDIFHLWCGISSIAAILERSVFMDRGFWKLFPNLYVILVSASAVDRKTTAINIANDIVRSAALDINMIAQKITTEALIKALQDEFLEHNVGAGYVVAEELSVFLGKGSENGQLLQLLTKAWGCPDILDYHTRGRGKESADKACLNLLGGSTPEWLHDCLPGQAIAGGFAGRVIFVHPKDGERKRIAFPKMTSEMILLRDSLINDLSIARELKGEYTM</sequence>
<proteinExistence type="predicted"/>